<keyword evidence="9" id="KW-1185">Reference proteome</keyword>
<protein>
    <submittedName>
        <fullName evidence="8">TonB-dependent receptor</fullName>
    </submittedName>
</protein>
<dbReference type="InterPro" id="IPR012910">
    <property type="entry name" value="Plug_dom"/>
</dbReference>
<dbReference type="EMBL" id="JBHLXP010000001">
    <property type="protein sequence ID" value="MFC0046862.1"/>
    <property type="molecule type" value="Genomic_DNA"/>
</dbReference>
<evidence type="ECO:0000256" key="5">
    <source>
        <dbReference type="SAM" id="SignalP"/>
    </source>
</evidence>
<keyword evidence="3" id="KW-0998">Cell outer membrane</keyword>
<dbReference type="CDD" id="cd01347">
    <property type="entry name" value="ligand_gated_channel"/>
    <property type="match status" value="1"/>
</dbReference>
<comment type="similarity">
    <text evidence="4">Belongs to the TonB-dependent receptor family.</text>
</comment>
<dbReference type="Gene3D" id="2.170.130.10">
    <property type="entry name" value="TonB-dependent receptor, plug domain"/>
    <property type="match status" value="1"/>
</dbReference>
<evidence type="ECO:0000313" key="8">
    <source>
        <dbReference type="EMBL" id="MFC0046862.1"/>
    </source>
</evidence>
<dbReference type="NCBIfam" id="TIGR01782">
    <property type="entry name" value="TonB-Xanth-Caul"/>
    <property type="match status" value="1"/>
</dbReference>
<evidence type="ECO:0000313" key="9">
    <source>
        <dbReference type="Proteomes" id="UP001589813"/>
    </source>
</evidence>
<dbReference type="Pfam" id="PF07715">
    <property type="entry name" value="Plug"/>
    <property type="match status" value="1"/>
</dbReference>
<dbReference type="PANTHER" id="PTHR40980">
    <property type="entry name" value="PLUG DOMAIN-CONTAINING PROTEIN"/>
    <property type="match status" value="1"/>
</dbReference>
<dbReference type="RefSeq" id="WP_377239497.1">
    <property type="nucleotide sequence ID" value="NZ_JBHLXP010000001.1"/>
</dbReference>
<dbReference type="Proteomes" id="UP001589813">
    <property type="component" value="Unassembled WGS sequence"/>
</dbReference>
<feature type="chain" id="PRO_5046201338" evidence="5">
    <location>
        <begin position="32"/>
        <end position="941"/>
    </location>
</feature>
<evidence type="ECO:0000256" key="4">
    <source>
        <dbReference type="RuleBase" id="RU003357"/>
    </source>
</evidence>
<dbReference type="SUPFAM" id="SSF56935">
    <property type="entry name" value="Porins"/>
    <property type="match status" value="1"/>
</dbReference>
<dbReference type="InterPro" id="IPR037066">
    <property type="entry name" value="Plug_dom_sf"/>
</dbReference>
<organism evidence="8 9">
    <name type="scientific">Rheinheimera tilapiae</name>
    <dbReference type="NCBI Taxonomy" id="875043"/>
    <lineage>
        <taxon>Bacteria</taxon>
        <taxon>Pseudomonadati</taxon>
        <taxon>Pseudomonadota</taxon>
        <taxon>Gammaproteobacteria</taxon>
        <taxon>Chromatiales</taxon>
        <taxon>Chromatiaceae</taxon>
        <taxon>Rheinheimera</taxon>
    </lineage>
</organism>
<dbReference type="InterPro" id="IPR000531">
    <property type="entry name" value="Beta-barrel_TonB"/>
</dbReference>
<dbReference type="Pfam" id="PF00593">
    <property type="entry name" value="TonB_dep_Rec_b-barrel"/>
    <property type="match status" value="1"/>
</dbReference>
<comment type="subcellular location">
    <subcellularLocation>
        <location evidence="1 4">Cell outer membrane</location>
    </subcellularLocation>
</comment>
<keyword evidence="5" id="KW-0732">Signal</keyword>
<evidence type="ECO:0000256" key="1">
    <source>
        <dbReference type="ARBA" id="ARBA00004442"/>
    </source>
</evidence>
<sequence length="941" mass="103199">MAALKQAWRLQPLTLAMAIALTGSYSAAALAAQDAAQQAAQGTPQTAAEKAKAAEDIEVIEVTGSFRDSLSNALNVKRQSDSAIDAIMAEDIADFPDLNLAESLQRIPGVAISRAAGEGRQITVRGLGPDFTRVRINGMEAISTSGGTDQIGGANRGRGFDFNTFSSDLFSSLTVRKTASADVEEGSLGSTVDLRAARPFDYDGFTFSASGQLGYNDLSEKNDPKASFLISDHFADGKFGALISGSFSERSLKDQGASTVRWANVNDFGRYKGSTTAPELNTINNAFRPRLPRYDSYTHEMERVGASAAFQYRPNDDTKIDLDMLYASTDATRNEIFLQGILNAGANRPTTATAASGNTGNMNVLEYFIDDTNTMTYGKFENATVRAENRFDELGTDFHQVNLNFAHHINDNWKIDAMVGTAVSKFDNPVQTTLVMEKTGAAFSYDYRDGARQSPILSFGDSIFQPTGWTSNSVRLRPLGAENQFDSAELNLTWTVNDVWTLKGGLHQKDFSFESFEARRQTENGAGIVYTPDLIKTYNSGLGPNPNWLVPDFAAIDAKYGIYSNSGVFTVSRDFRRDDNYSAEENTKGIWLMANFNTYLNEAPFWGNAGVRRVETEQSSTAWATVGVTPTQVTVEHKYDELLPSLNLNYEPWEDVIVRFGYAEVMARAGLGAIRPNVSVSVSGSARSVAGGNPYLEPTRAKTYDLGLEMYFSDESMLGIALFQKDIDSHVQTLRETKAFTETGLPVSAAVAACTAGPGYGEATGCTENVDWSVTTPLNGPGGDLKGYEISYQLPFTFLPDFWNRFGFIGNYTHVSAQMDYINTTGVVQATRDLTGLSRSTVAATLYYEHEKLNARVSLAKRDKYLTTAIGRENNDMEGTNATTNVDASMSYAFTEQWKVSFEALNLTNEVDDQWVDSAGDRLTYYHETGRQYYLGVQYKY</sequence>
<dbReference type="Gene3D" id="2.40.170.20">
    <property type="entry name" value="TonB-dependent receptor, beta-barrel domain"/>
    <property type="match status" value="1"/>
</dbReference>
<comment type="caution">
    <text evidence="8">The sequence shown here is derived from an EMBL/GenBank/DDBJ whole genome shotgun (WGS) entry which is preliminary data.</text>
</comment>
<name>A0ABV6B7L6_9GAMM</name>
<accession>A0ABV6B7L6</accession>
<feature type="domain" description="TonB-dependent receptor-like beta-barrel" evidence="6">
    <location>
        <begin position="444"/>
        <end position="907"/>
    </location>
</feature>
<gene>
    <name evidence="8" type="ORF">ACFFJP_01000</name>
</gene>
<keyword evidence="8" id="KW-0675">Receptor</keyword>
<feature type="signal peptide" evidence="5">
    <location>
        <begin position="1"/>
        <end position="31"/>
    </location>
</feature>
<keyword evidence="2 4" id="KW-0472">Membrane</keyword>
<keyword evidence="4" id="KW-0798">TonB box</keyword>
<proteinExistence type="inferred from homology"/>
<evidence type="ECO:0000259" key="6">
    <source>
        <dbReference type="Pfam" id="PF00593"/>
    </source>
</evidence>
<dbReference type="InterPro" id="IPR036942">
    <property type="entry name" value="Beta-barrel_TonB_sf"/>
</dbReference>
<evidence type="ECO:0000259" key="7">
    <source>
        <dbReference type="Pfam" id="PF07715"/>
    </source>
</evidence>
<feature type="domain" description="TonB-dependent receptor plug" evidence="7">
    <location>
        <begin position="77"/>
        <end position="189"/>
    </location>
</feature>
<reference evidence="8 9" key="1">
    <citation type="submission" date="2024-09" db="EMBL/GenBank/DDBJ databases">
        <authorList>
            <person name="Sun Q."/>
            <person name="Mori K."/>
        </authorList>
    </citation>
    <scope>NUCLEOTIDE SEQUENCE [LARGE SCALE GENOMIC DNA]</scope>
    <source>
        <strain evidence="8 9">KCTC 23315</strain>
    </source>
</reference>
<dbReference type="PANTHER" id="PTHR40980:SF3">
    <property type="entry name" value="TONB-DEPENDENT RECEPTOR-LIKE BETA-BARREL DOMAIN-CONTAINING PROTEIN"/>
    <property type="match status" value="1"/>
</dbReference>
<dbReference type="InterPro" id="IPR010104">
    <property type="entry name" value="TonB_rcpt_bac"/>
</dbReference>
<evidence type="ECO:0000256" key="2">
    <source>
        <dbReference type="ARBA" id="ARBA00023136"/>
    </source>
</evidence>
<evidence type="ECO:0000256" key="3">
    <source>
        <dbReference type="ARBA" id="ARBA00023237"/>
    </source>
</evidence>